<name>A0ABU1TM64_9FLAO</name>
<dbReference type="RefSeq" id="WP_310024797.1">
    <property type="nucleotide sequence ID" value="NZ_JAVDVI010000003.1"/>
</dbReference>
<reference evidence="2 3" key="1">
    <citation type="submission" date="2023-07" db="EMBL/GenBank/DDBJ databases">
        <title>Sorghum-associated microbial communities from plants grown in Nebraska, USA.</title>
        <authorList>
            <person name="Schachtman D."/>
        </authorList>
    </citation>
    <scope>NUCLEOTIDE SEQUENCE [LARGE SCALE GENOMIC DNA]</scope>
    <source>
        <strain evidence="2 3">3773</strain>
    </source>
</reference>
<proteinExistence type="predicted"/>
<comment type="caution">
    <text evidence="2">The sequence shown here is derived from an EMBL/GenBank/DDBJ whole genome shotgun (WGS) entry which is preliminary data.</text>
</comment>
<gene>
    <name evidence="2" type="ORF">J2X31_000912</name>
</gene>
<dbReference type="Proteomes" id="UP001255185">
    <property type="component" value="Unassembled WGS sequence"/>
</dbReference>
<keyword evidence="1" id="KW-0472">Membrane</keyword>
<organism evidence="2 3">
    <name type="scientific">Flavobacterium arsenatis</name>
    <dbReference type="NCBI Taxonomy" id="1484332"/>
    <lineage>
        <taxon>Bacteria</taxon>
        <taxon>Pseudomonadati</taxon>
        <taxon>Bacteroidota</taxon>
        <taxon>Flavobacteriia</taxon>
        <taxon>Flavobacteriales</taxon>
        <taxon>Flavobacteriaceae</taxon>
        <taxon>Flavobacterium</taxon>
    </lineage>
</organism>
<sequence>MKYLKFTQYIYLAFAGFFIYDGIMKLNTDESPWLSFIIAIVAVFMFFFRRSFAKKFEDRNQNS</sequence>
<evidence type="ECO:0000313" key="3">
    <source>
        <dbReference type="Proteomes" id="UP001255185"/>
    </source>
</evidence>
<feature type="transmembrane region" description="Helical" evidence="1">
    <location>
        <begin position="32"/>
        <end position="49"/>
    </location>
</feature>
<keyword evidence="1" id="KW-0812">Transmembrane</keyword>
<protein>
    <submittedName>
        <fullName evidence="2">Uncharacterized membrane protein YobD (UPF0266 family)</fullName>
    </submittedName>
</protein>
<feature type="transmembrane region" description="Helical" evidence="1">
    <location>
        <begin position="9"/>
        <end position="26"/>
    </location>
</feature>
<dbReference type="EMBL" id="JAVDVI010000003">
    <property type="protein sequence ID" value="MDR6966912.1"/>
    <property type="molecule type" value="Genomic_DNA"/>
</dbReference>
<evidence type="ECO:0000256" key="1">
    <source>
        <dbReference type="SAM" id="Phobius"/>
    </source>
</evidence>
<accession>A0ABU1TM64</accession>
<keyword evidence="3" id="KW-1185">Reference proteome</keyword>
<keyword evidence="1" id="KW-1133">Transmembrane helix</keyword>
<evidence type="ECO:0000313" key="2">
    <source>
        <dbReference type="EMBL" id="MDR6966912.1"/>
    </source>
</evidence>